<gene>
    <name evidence="3" type="ORF">EDS130_LOCUS15329</name>
    <name evidence="2" type="ORF">XAT740_LOCUS8751</name>
</gene>
<evidence type="ECO:0000313" key="3">
    <source>
        <dbReference type="EMBL" id="CAF1009788.1"/>
    </source>
</evidence>
<keyword evidence="4" id="KW-1185">Reference proteome</keyword>
<sequence length="193" mass="22228">MAISLQAACFAVLVGIISCWVFPTVVERHGPITYVHTSIEESSEPFTIFDEMNKIMSRMHERFEHMFRWPSLPFDFYDNGDYDTSVNEDQSQVDEDLIKNEPLVPVVIDDLTEIRKKLDMVQPVCTTVTNTPTTISPRKSRRKKPHATQTTTCVRELIHNGEKHISEEINTTDDKGVVIQHVKNYSMMKLNKD</sequence>
<proteinExistence type="predicted"/>
<dbReference type="Proteomes" id="UP000663828">
    <property type="component" value="Unassembled WGS sequence"/>
</dbReference>
<dbReference type="EMBL" id="CAJNOJ010000064">
    <property type="protein sequence ID" value="CAF1009788.1"/>
    <property type="molecule type" value="Genomic_DNA"/>
</dbReference>
<evidence type="ECO:0000313" key="5">
    <source>
        <dbReference type="Proteomes" id="UP000663852"/>
    </source>
</evidence>
<name>A0A814HI82_ADIRI</name>
<dbReference type="AlphaFoldDB" id="A0A814HI82"/>
<accession>A0A814HI82</accession>
<protein>
    <submittedName>
        <fullName evidence="3">Uncharacterized protein</fullName>
    </submittedName>
</protein>
<dbReference type="Proteomes" id="UP000663852">
    <property type="component" value="Unassembled WGS sequence"/>
</dbReference>
<reference evidence="3" key="1">
    <citation type="submission" date="2021-02" db="EMBL/GenBank/DDBJ databases">
        <authorList>
            <person name="Nowell W R."/>
        </authorList>
    </citation>
    <scope>NUCLEOTIDE SEQUENCE</scope>
</reference>
<dbReference type="EMBL" id="CAJNOR010000440">
    <property type="protein sequence ID" value="CAF0915373.1"/>
    <property type="molecule type" value="Genomic_DNA"/>
</dbReference>
<feature type="region of interest" description="Disordered" evidence="1">
    <location>
        <begin position="130"/>
        <end position="150"/>
    </location>
</feature>
<evidence type="ECO:0000313" key="2">
    <source>
        <dbReference type="EMBL" id="CAF0915373.1"/>
    </source>
</evidence>
<organism evidence="3 5">
    <name type="scientific">Adineta ricciae</name>
    <name type="common">Rotifer</name>
    <dbReference type="NCBI Taxonomy" id="249248"/>
    <lineage>
        <taxon>Eukaryota</taxon>
        <taxon>Metazoa</taxon>
        <taxon>Spiralia</taxon>
        <taxon>Gnathifera</taxon>
        <taxon>Rotifera</taxon>
        <taxon>Eurotatoria</taxon>
        <taxon>Bdelloidea</taxon>
        <taxon>Adinetida</taxon>
        <taxon>Adinetidae</taxon>
        <taxon>Adineta</taxon>
    </lineage>
</organism>
<evidence type="ECO:0000313" key="4">
    <source>
        <dbReference type="Proteomes" id="UP000663828"/>
    </source>
</evidence>
<comment type="caution">
    <text evidence="3">The sequence shown here is derived from an EMBL/GenBank/DDBJ whole genome shotgun (WGS) entry which is preliminary data.</text>
</comment>
<evidence type="ECO:0000256" key="1">
    <source>
        <dbReference type="SAM" id="MobiDB-lite"/>
    </source>
</evidence>